<feature type="transmembrane region" description="Helical" evidence="1">
    <location>
        <begin position="113"/>
        <end position="143"/>
    </location>
</feature>
<feature type="transmembrane region" description="Helical" evidence="1">
    <location>
        <begin position="149"/>
        <end position="171"/>
    </location>
</feature>
<protein>
    <submittedName>
        <fullName evidence="2">Uncharacterized protein</fullName>
    </submittedName>
</protein>
<evidence type="ECO:0000313" key="3">
    <source>
        <dbReference type="Proteomes" id="UP000007969"/>
    </source>
</evidence>
<proteinExistence type="predicted"/>
<dbReference type="AlphaFoldDB" id="B9E6H8"/>
<dbReference type="Proteomes" id="UP000007969">
    <property type="component" value="Plasmid pCKL1"/>
</dbReference>
<keyword evidence="2" id="KW-0614">Plasmid</keyword>
<sequence>MDLLYREFKEGEKMLTEIKCKTCTHYRENPEYDCYKNDQADLCFCKIESDFWEGDIWAASERTIYCLDYKRSQSRIDGQLGKKVAEAIIKGFEEGKRIPKSLILLKFKRVKEIVVAVLQFISECLLLGMCVSGVMVSAVLVILEDSYGMRLLWVLLSGAIIYLLIVLIMSVTNKWKKVSR</sequence>
<keyword evidence="1" id="KW-0472">Membrane</keyword>
<evidence type="ECO:0000256" key="1">
    <source>
        <dbReference type="SAM" id="Phobius"/>
    </source>
</evidence>
<name>B9E6H8_CLOK1</name>
<reference evidence="3" key="1">
    <citation type="submission" date="2005-09" db="EMBL/GenBank/DDBJ databases">
        <title>Complete genome sequence of Clostridium kluyveri and comparative genomics of Clostridia species.</title>
        <authorList>
            <person name="Inui M."/>
            <person name="Nonaka H."/>
            <person name="Shinoda Y."/>
            <person name="Ikenaga Y."/>
            <person name="Abe M."/>
            <person name="Naito K."/>
            <person name="Vertes A.A."/>
            <person name="Yukawa H."/>
        </authorList>
    </citation>
    <scope>NUCLEOTIDE SEQUENCE [LARGE SCALE GENOMIC DNA]</scope>
    <source>
        <strain evidence="3">NBRC 12016</strain>
        <plasmid evidence="3">Plasmid pCKL1</plasmid>
    </source>
</reference>
<keyword evidence="1" id="KW-1133">Transmembrane helix</keyword>
<dbReference type="HOGENOM" id="CLU_1591673_0_0_9"/>
<evidence type="ECO:0000313" key="2">
    <source>
        <dbReference type="EMBL" id="BAH08555.1"/>
    </source>
</evidence>
<geneLocation type="plasmid" evidence="2 3">
    <name>pCKL1</name>
</geneLocation>
<dbReference type="EMBL" id="AP009050">
    <property type="protein sequence ID" value="BAH08555.1"/>
    <property type="molecule type" value="Genomic_DNA"/>
</dbReference>
<accession>B9E6H8</accession>
<organism evidence="2 3">
    <name type="scientific">Clostridium kluyveri (strain NBRC 12016)</name>
    <dbReference type="NCBI Taxonomy" id="583346"/>
    <lineage>
        <taxon>Bacteria</taxon>
        <taxon>Bacillati</taxon>
        <taxon>Bacillota</taxon>
        <taxon>Clostridia</taxon>
        <taxon>Eubacteriales</taxon>
        <taxon>Clostridiaceae</taxon>
        <taxon>Clostridium</taxon>
    </lineage>
</organism>
<gene>
    <name evidence="2" type="ordered locus">CKR_P36</name>
</gene>
<dbReference type="KEGG" id="ckr:CKR_P36"/>
<keyword evidence="1" id="KW-0812">Transmembrane</keyword>